<dbReference type="AlphaFoldDB" id="A0A1F6CC67"/>
<name>A0A1F6CC67_HANXR</name>
<dbReference type="PANTHER" id="PTHR14911">
    <property type="entry name" value="THUMP DOMAIN-CONTAINING"/>
    <property type="match status" value="1"/>
</dbReference>
<dbReference type="EMBL" id="MFKF01000300">
    <property type="protein sequence ID" value="OGG46577.1"/>
    <property type="molecule type" value="Genomic_DNA"/>
</dbReference>
<dbReference type="PANTHER" id="PTHR14911:SF13">
    <property type="entry name" value="TRNA (GUANINE(6)-N2)-METHYLTRANSFERASE THUMP3"/>
    <property type="match status" value="1"/>
</dbReference>
<dbReference type="Proteomes" id="UP000178606">
    <property type="component" value="Unassembled WGS sequence"/>
</dbReference>
<dbReference type="Pfam" id="PF01170">
    <property type="entry name" value="UPF0020"/>
    <property type="match status" value="1"/>
</dbReference>
<proteinExistence type="predicted"/>
<evidence type="ECO:0000313" key="2">
    <source>
        <dbReference type="EMBL" id="OGG46577.1"/>
    </source>
</evidence>
<dbReference type="CDD" id="cd11715">
    <property type="entry name" value="THUMP_AdoMetMT"/>
    <property type="match status" value="1"/>
</dbReference>
<dbReference type="GO" id="GO:0016423">
    <property type="term" value="F:tRNA (guanine) methyltransferase activity"/>
    <property type="evidence" value="ECO:0007669"/>
    <property type="project" value="TreeGrafter"/>
</dbReference>
<reference evidence="2 3" key="1">
    <citation type="journal article" date="2016" name="Nat. Commun.">
        <title>Thousands of microbial genomes shed light on interconnected biogeochemical processes in an aquifer system.</title>
        <authorList>
            <person name="Anantharaman K."/>
            <person name="Brown C.T."/>
            <person name="Hug L.A."/>
            <person name="Sharon I."/>
            <person name="Castelle C.J."/>
            <person name="Probst A.J."/>
            <person name="Thomas B.C."/>
            <person name="Singh A."/>
            <person name="Wilkins M.J."/>
            <person name="Karaoz U."/>
            <person name="Brodie E.L."/>
            <person name="Williams K.H."/>
            <person name="Hubbard S.S."/>
            <person name="Banfield J.F."/>
        </authorList>
    </citation>
    <scope>NUCLEOTIDE SEQUENCE [LARGE SCALE GENOMIC DNA]</scope>
    <source>
        <strain evidence="3">RIFCSPLOWO2_12_FULL_64_10</strain>
    </source>
</reference>
<dbReference type="InterPro" id="IPR029063">
    <property type="entry name" value="SAM-dependent_MTases_sf"/>
</dbReference>
<comment type="caution">
    <text evidence="2">The sequence shown here is derived from an EMBL/GenBank/DDBJ whole genome shotgun (WGS) entry which is preliminary data.</text>
</comment>
<dbReference type="Gene3D" id="3.40.50.150">
    <property type="entry name" value="Vaccinia Virus protein VP39"/>
    <property type="match status" value="1"/>
</dbReference>
<feature type="domain" description="Ribosomal RNA large subunit methyltransferase K/L-like methyltransferase" evidence="1">
    <location>
        <begin position="181"/>
        <end position="349"/>
    </location>
</feature>
<dbReference type="InterPro" id="IPR000241">
    <property type="entry name" value="RlmKL-like_Mtase"/>
</dbReference>
<sequence>MRKGGSENRTGFLARSPRGLEWVSAAEVKGRLGASVTAVRHREVHFELPTVDPGVLHLSTVDDVFMDCGFIRDIDHTRASLGSLTKAARKVDFAQALAQLGGVRPIRCSGRFDVVASFLGRRNYNRFEVERAVGDAVSEQLRAVQQPHRERAGADVSWRVHIRDLEAYIGLRISPTPLHRRGYKSAAMGGTLHPPVAAAMALLAGIRPCEIFLDPFCGMGTIPIEAVRFDPELISIASDIDPSAVSLARTNAKRARAQVDLAVADAGQLPFDYRAFDRIVCNLPWRRTVEQKGLLLSDTAPFWGEVNRLLHSEGRAVVLSEAGEPTDDHLRRAGLSLVLRHRVRISGRWSTLSVLVPDSNRDPTPIDAFGRFGDALLDAFQYHLCT</sequence>
<gene>
    <name evidence="2" type="ORF">A3F84_21140</name>
</gene>
<organism evidence="2 3">
    <name type="scientific">Handelsmanbacteria sp. (strain RIFCSPLOWO2_12_FULL_64_10)</name>
    <dbReference type="NCBI Taxonomy" id="1817868"/>
    <lineage>
        <taxon>Bacteria</taxon>
        <taxon>Candidatus Handelsmaniibacteriota</taxon>
    </lineage>
</organism>
<dbReference type="GO" id="GO:0030488">
    <property type="term" value="P:tRNA methylation"/>
    <property type="evidence" value="ECO:0007669"/>
    <property type="project" value="TreeGrafter"/>
</dbReference>
<accession>A0A1F6CC67</accession>
<evidence type="ECO:0000313" key="3">
    <source>
        <dbReference type="Proteomes" id="UP000178606"/>
    </source>
</evidence>
<protein>
    <recommendedName>
        <fullName evidence="1">Ribosomal RNA large subunit methyltransferase K/L-like methyltransferase domain-containing protein</fullName>
    </recommendedName>
</protein>
<dbReference type="Gene3D" id="3.30.2130.30">
    <property type="match status" value="1"/>
</dbReference>
<dbReference type="SUPFAM" id="SSF53335">
    <property type="entry name" value="S-adenosyl-L-methionine-dependent methyltransferases"/>
    <property type="match status" value="1"/>
</dbReference>
<dbReference type="CDD" id="cd02440">
    <property type="entry name" value="AdoMet_MTases"/>
    <property type="match status" value="1"/>
</dbReference>
<evidence type="ECO:0000259" key="1">
    <source>
        <dbReference type="Pfam" id="PF01170"/>
    </source>
</evidence>